<dbReference type="RefSeq" id="YP_010756326.1">
    <property type="nucleotide sequence ID" value="NC_073486.1"/>
</dbReference>
<protein>
    <submittedName>
        <fullName evidence="1">Uncharacterized protein</fullName>
    </submittedName>
</protein>
<gene>
    <name evidence="1" type="primary">32</name>
    <name evidence="1" type="ORF">SEA_VONDRA_32</name>
</gene>
<dbReference type="Proteomes" id="UP000509608">
    <property type="component" value="Segment"/>
</dbReference>
<organism evidence="1 2">
    <name type="scientific">Streptomyces phage Vondra</name>
    <dbReference type="NCBI Taxonomy" id="2736273"/>
    <lineage>
        <taxon>Viruses</taxon>
        <taxon>Duplodnaviria</taxon>
        <taxon>Heunggongvirae</taxon>
        <taxon>Uroviricota</taxon>
        <taxon>Caudoviricetes</taxon>
        <taxon>Ignaciovirus</taxon>
        <taxon>Ignaciovirus vondra</taxon>
    </lineage>
</organism>
<name>A0A6M9Z3R8_9CAUD</name>
<keyword evidence="2" id="KW-1185">Reference proteome</keyword>
<reference evidence="1 2" key="1">
    <citation type="submission" date="2020-05" db="EMBL/GenBank/DDBJ databases">
        <authorList>
            <person name="Vondra J.M."/>
            <person name="Stovall M.A."/>
            <person name="Menchaca C."/>
            <person name="Bhuiyan S."/>
            <person name="Subhayu N."/>
            <person name="Hughes L.E."/>
            <person name="Garlena R.A."/>
            <person name="Russell D.A."/>
            <person name="Pope W.H."/>
            <person name="Jacobs-Sera D."/>
            <person name="Hatfull G.F."/>
        </authorList>
    </citation>
    <scope>NUCLEOTIDE SEQUENCE [LARGE SCALE GENOMIC DNA]</scope>
</reference>
<sequence length="64" mass="6950">MTSDVIPRDTAIEGVRRVLGQILDRIACDRAAGRLPAGAEARIQLAERRYARRATSTDPTQTAA</sequence>
<proteinExistence type="predicted"/>
<evidence type="ECO:0000313" key="2">
    <source>
        <dbReference type="Proteomes" id="UP000509608"/>
    </source>
</evidence>
<dbReference type="GeneID" id="80026082"/>
<evidence type="ECO:0000313" key="1">
    <source>
        <dbReference type="EMBL" id="QKN87617.1"/>
    </source>
</evidence>
<dbReference type="EMBL" id="MT451981">
    <property type="protein sequence ID" value="QKN87617.1"/>
    <property type="molecule type" value="Genomic_DNA"/>
</dbReference>
<dbReference type="KEGG" id="vg:80026082"/>
<accession>A0A6M9Z3R8</accession>